<keyword evidence="4" id="KW-1185">Reference proteome</keyword>
<evidence type="ECO:0000313" key="3">
    <source>
        <dbReference type="EnsemblMetazoa" id="GBRI042715-PA"/>
    </source>
</evidence>
<reference evidence="4" key="1">
    <citation type="submission" date="2014-03" db="EMBL/GenBank/DDBJ databases">
        <authorList>
            <person name="Aksoy S."/>
            <person name="Warren W."/>
            <person name="Wilson R.K."/>
        </authorList>
    </citation>
    <scope>NUCLEOTIDE SEQUENCE [LARGE SCALE GENOMIC DNA]</scope>
    <source>
        <strain evidence="4">IAEA</strain>
    </source>
</reference>
<dbReference type="Proteomes" id="UP000091820">
    <property type="component" value="Unassembled WGS sequence"/>
</dbReference>
<evidence type="ECO:0000256" key="1">
    <source>
        <dbReference type="SAM" id="MobiDB-lite"/>
    </source>
</evidence>
<feature type="compositionally biased region" description="Polar residues" evidence="1">
    <location>
        <begin position="257"/>
        <end position="299"/>
    </location>
</feature>
<feature type="chain" id="PRO_5008400946" description="DUF4794 domain-containing protein" evidence="2">
    <location>
        <begin position="22"/>
        <end position="836"/>
    </location>
</feature>
<evidence type="ECO:0000256" key="2">
    <source>
        <dbReference type="SAM" id="SignalP"/>
    </source>
</evidence>
<accession>A0A1A9X3A3</accession>
<dbReference type="EnsemblMetazoa" id="GBRI042715-RA">
    <property type="protein sequence ID" value="GBRI042715-PA"/>
    <property type="gene ID" value="GBRI042715"/>
</dbReference>
<name>A0A1A9X3A3_9MUSC</name>
<sequence length="836" mass="94833">MKIHFIGFYFIAFTLPDFCLAESLSYLPPKEIISNTPRALQIFQLPTYGNQSFKQTFEFLSPYETNQELHEMTKPYYENRNQPSSYEIRASLPESSQQNHFPGTVYDEHPSLPVSNKYLVSHQGVSNRQLINVNYPSKTKENNQFEINYFPNQGEDSFKGSEYLPPPYVYNKFQQTYPEQKSSFKNPEYLSSLHATNGNRIQFDYAAKTLLNNFKASEYLPPLQSTIESTQQRPILSLEDANYLPPHRNTYPQISLTTTRNVSPANNPQLDQRNGYFTDQKPQPLSGSNYLPPVQNKTPLTEHAETSFKGSEYLPPTEDNFSGTGKQDKISGYNDFPKESIYSPEYKISHLNGNFQQQIFKGPDYLPPLEQTSEKIFLEREQISAGYDEFLRDSKEVLKNYDNLTPVKVDEETKTYKNTFLPPQQSTQNADVQPQLELTDKSEFRDTTLEITKENNESYGTNKIISDLQILPEGYDFDKPEHPEEALALLHSEDPRLHKSKAAKQPNYDMNIPIYNRPLQYRQKKFLNDSYFANHSEHKTSLQHITGSSSDYASATTSGQTLSANVYIPPEALTAELTDGNAKKNHVKGSHEIPKNNISTSQLHQGVEYLPSLANTSKVIDLKGTHATLNYNPLKNSVISYQGAVRSESNISSSITKRTSIPTTPAQGLYPTTNRPFLVVGTPVKVKQFEQFGVPSEYFIPSTSNSQNYEAFAKAPEKEGTSLSYTTSQVLPEFMSKNAQKDRIQSSYKDAITTTKSATLPIDKSVKLKVRTVQIVNSEGVKNLKTLETLDTNGIKTIKILGRSEQEEPMGEHQLIRIINGSDERTVQTVKIYNDN</sequence>
<reference evidence="3" key="2">
    <citation type="submission" date="2020-05" db="UniProtKB">
        <authorList>
            <consortium name="EnsemblMetazoa"/>
        </authorList>
    </citation>
    <scope>IDENTIFICATION</scope>
    <source>
        <strain evidence="3">IAEA</strain>
    </source>
</reference>
<evidence type="ECO:0000313" key="4">
    <source>
        <dbReference type="Proteomes" id="UP000091820"/>
    </source>
</evidence>
<dbReference type="AlphaFoldDB" id="A0A1A9X3A3"/>
<proteinExistence type="predicted"/>
<keyword evidence="2" id="KW-0732">Signal</keyword>
<evidence type="ECO:0008006" key="5">
    <source>
        <dbReference type="Google" id="ProtNLM"/>
    </source>
</evidence>
<feature type="region of interest" description="Disordered" evidence="1">
    <location>
        <begin position="257"/>
        <end position="336"/>
    </location>
</feature>
<protein>
    <recommendedName>
        <fullName evidence="5">DUF4794 domain-containing protein</fullName>
    </recommendedName>
</protein>
<dbReference type="VEuPathDB" id="VectorBase:GBRI042715"/>
<organism evidence="3 4">
    <name type="scientific">Glossina brevipalpis</name>
    <dbReference type="NCBI Taxonomy" id="37001"/>
    <lineage>
        <taxon>Eukaryota</taxon>
        <taxon>Metazoa</taxon>
        <taxon>Ecdysozoa</taxon>
        <taxon>Arthropoda</taxon>
        <taxon>Hexapoda</taxon>
        <taxon>Insecta</taxon>
        <taxon>Pterygota</taxon>
        <taxon>Neoptera</taxon>
        <taxon>Endopterygota</taxon>
        <taxon>Diptera</taxon>
        <taxon>Brachycera</taxon>
        <taxon>Muscomorpha</taxon>
        <taxon>Hippoboscoidea</taxon>
        <taxon>Glossinidae</taxon>
        <taxon>Glossina</taxon>
    </lineage>
</organism>
<feature type="signal peptide" evidence="2">
    <location>
        <begin position="1"/>
        <end position="21"/>
    </location>
</feature>